<gene>
    <name evidence="1" type="ORF">AFERRID_13350</name>
</gene>
<sequence>MSMLNADEYQVALFERLLLSAFILLLPFQDTALQGTFLRFLGASPAFIPILLLLLFRLVRIKASTTVNRFTFFLVFITALSTLLVSYYSVFVYINKYHLSFLAYKIFSNSILYFLAFYAIFAMRYKKINVGNFVIASFFLAVGGPIVTTFFHFRIFEYPSIFHFTPNFNLRLRGFSMEASDFGATIGGLSLISAHYARKLFRPFILIVGSAAIFLCFSKGSIAAWIISMFLILVYTYFHDKITYKKFIIYAFLFCVASIAFFVGYNYVLGMLSQSLPTTTIPTRVTMAVTALYISLISPLGVGFSGVVPAVSQNVPHVVHFLQNIGLNNLNYTEVLGYVNDPTGHDISAKNFFFTGIMIWGIPFMILYIWFNATIFIRLWKYNNSPYLFGAFIFSFVAISSYVGLLNLYCLSVCYGILYETCFWQGANRIA</sequence>
<accession>A0A2Z6IK78</accession>
<keyword evidence="2" id="KW-1185">Reference proteome</keyword>
<dbReference type="AlphaFoldDB" id="A0A2Z6IK78"/>
<evidence type="ECO:0000313" key="1">
    <source>
        <dbReference type="EMBL" id="BBF65117.1"/>
    </source>
</evidence>
<proteinExistence type="predicted"/>
<reference evidence="1 2" key="1">
    <citation type="journal article" date="2018" name="Microbiol. Resour. Announc.">
        <title>Complete Genome Sequence of Acidithiobacillus ferridurans JCM 18981.</title>
        <authorList>
            <person name="Miyauchi T."/>
            <person name="Kouzuma A."/>
            <person name="Abe T."/>
            <person name="Watanabe K."/>
        </authorList>
    </citation>
    <scope>NUCLEOTIDE SEQUENCE [LARGE SCALE GENOMIC DNA]</scope>
    <source>
        <strain evidence="2">ATCC 33020 / DSM 29468 / JCM 18981 / 11Fe</strain>
    </source>
</reference>
<dbReference type="EMBL" id="AP018795">
    <property type="protein sequence ID" value="BBF65117.1"/>
    <property type="molecule type" value="Genomic_DNA"/>
</dbReference>
<protein>
    <submittedName>
        <fullName evidence="1">Uncharacterized protein</fullName>
    </submittedName>
</protein>
<name>A0A2Z6IK78_ACIFI</name>
<organism evidence="1 2">
    <name type="scientific">Acidithiobacillus ferridurans</name>
    <dbReference type="NCBI Taxonomy" id="1232575"/>
    <lineage>
        <taxon>Bacteria</taxon>
        <taxon>Pseudomonadati</taxon>
        <taxon>Pseudomonadota</taxon>
        <taxon>Acidithiobacillia</taxon>
        <taxon>Acidithiobacillales</taxon>
        <taxon>Acidithiobacillaceae</taxon>
        <taxon>Acidithiobacillus</taxon>
    </lineage>
</organism>
<dbReference type="Proteomes" id="UP000280188">
    <property type="component" value="Chromosome"/>
</dbReference>
<dbReference type="RefSeq" id="WP_126604646.1">
    <property type="nucleotide sequence ID" value="NZ_AP018795.1"/>
</dbReference>
<evidence type="ECO:0000313" key="2">
    <source>
        <dbReference type="Proteomes" id="UP000280188"/>
    </source>
</evidence>
<dbReference type="KEGG" id="afj:AFERRID_13350"/>